<dbReference type="InterPro" id="IPR003959">
    <property type="entry name" value="ATPase_AAA_core"/>
</dbReference>
<dbReference type="Gene3D" id="1.10.8.60">
    <property type="match status" value="2"/>
</dbReference>
<comment type="caution">
    <text evidence="8">The sequence shown here is derived from an EMBL/GenBank/DDBJ whole genome shotgun (WGS) entry which is preliminary data.</text>
</comment>
<sequence>MGKRLRRGGGRSPFSPSGIDRSSLLRRMKSLNLDIFSEPYMLIERLRERYPDYARIKLKPFSDRINETLKSLRSSSLKLPAASSASAAAYGSSSSSSDSGDADEERRSRRRRIKEDASEKRLLRAESEHLRRRLSIQGGPSSSSLEPSDDLTSTSEDAVFEEKVNLEFDITKSMLRERYANHSTLSKKPLEEVRNVEIDSVVNETGKAEMAVTRKGRGQVVPLTKGVGDHSDNVQSRGMIKEGPKFRDLGGMNKVLEELMMEVIVPLCHPELPERLGVKPVSGILLHGPPGCGKTKLAHAIANETGLSFYKISATEVVSGVSGASEENIRDLFNKAHRTAPSIVFIDEIDAIASKRENLQREMERRIVTQLMICMDELHQTMRVADDAHFDIDNQKSPRTPGYVLVIGATNRPDAVDQALRRPGRFDKEIGLGVPDENAREQILLVLIRNLRLEGDFDIHMIAKSTPGFVGADLAALVNKAGNLAMKRILDRRRSQFIERFSEDNDWWRHPWSSEEVEGLCITMHDFMEASKLVQPSTRREGFSSIPDVSWEDVGGLDSLRKAFDRYIVQPIKEPEDYEELGVDMKEGFMLYGPPGCGKTLIAKAVAHEAGANFIHIKGPEIVRKYVGDSEQEVRMIFTRARCCSPCIIFFDEIDSLAPKRGGEGAWAMERALNQLLVELDGANQRHGVYVIGATNRIDNIDAAIMRPGRFGRVFYVPLPTAYERLSILKALGRKKPLSPDVDLNALACREECRNLTGADLYALMNEAAIIVREEKKICVEQGVPYSEPLVIKTSHFEKAFQSISPSVTEEDVCFYESLRRIRPP</sequence>
<evidence type="ECO:0000256" key="5">
    <source>
        <dbReference type="ARBA" id="ARBA00022840"/>
    </source>
</evidence>
<accession>A0A835V4R2</accession>
<evidence type="ECO:0000313" key="9">
    <source>
        <dbReference type="Proteomes" id="UP000639772"/>
    </source>
</evidence>
<evidence type="ECO:0000256" key="2">
    <source>
        <dbReference type="ARBA" id="ARBA00006914"/>
    </source>
</evidence>
<evidence type="ECO:0000256" key="4">
    <source>
        <dbReference type="ARBA" id="ARBA00022741"/>
    </source>
</evidence>
<dbReference type="AlphaFoldDB" id="A0A835V4R2"/>
<dbReference type="Gene3D" id="3.40.50.300">
    <property type="entry name" value="P-loop containing nucleotide triphosphate hydrolases"/>
    <property type="match status" value="2"/>
</dbReference>
<evidence type="ECO:0000256" key="3">
    <source>
        <dbReference type="ARBA" id="ARBA00022490"/>
    </source>
</evidence>
<feature type="region of interest" description="Disordered" evidence="6">
    <location>
        <begin position="85"/>
        <end position="157"/>
    </location>
</feature>
<proteinExistence type="inferred from homology"/>
<organism evidence="8 9">
    <name type="scientific">Vanilla planifolia</name>
    <name type="common">Vanilla</name>
    <dbReference type="NCBI Taxonomy" id="51239"/>
    <lineage>
        <taxon>Eukaryota</taxon>
        <taxon>Viridiplantae</taxon>
        <taxon>Streptophyta</taxon>
        <taxon>Embryophyta</taxon>
        <taxon>Tracheophyta</taxon>
        <taxon>Spermatophyta</taxon>
        <taxon>Magnoliopsida</taxon>
        <taxon>Liliopsida</taxon>
        <taxon>Asparagales</taxon>
        <taxon>Orchidaceae</taxon>
        <taxon>Vanilloideae</taxon>
        <taxon>Vanilleae</taxon>
        <taxon>Vanilla</taxon>
    </lineage>
</organism>
<feature type="compositionally biased region" description="Low complexity" evidence="6">
    <location>
        <begin position="140"/>
        <end position="155"/>
    </location>
</feature>
<feature type="compositionally biased region" description="Basic and acidic residues" evidence="6">
    <location>
        <begin position="113"/>
        <end position="129"/>
    </location>
</feature>
<gene>
    <name evidence="8" type="ORF">HPP92_011784</name>
</gene>
<dbReference type="PANTHER" id="PTHR48470">
    <property type="entry name" value="CELL DIVISION CONTROL PROTEIN 48 C ISOFORM 1"/>
    <property type="match status" value="1"/>
</dbReference>
<dbReference type="SUPFAM" id="SSF52540">
    <property type="entry name" value="P-loop containing nucleoside triphosphate hydrolases"/>
    <property type="match status" value="2"/>
</dbReference>
<name>A0A835V4R2_VANPL</name>
<keyword evidence="3" id="KW-0963">Cytoplasm</keyword>
<evidence type="ECO:0000256" key="6">
    <source>
        <dbReference type="SAM" id="MobiDB-lite"/>
    </source>
</evidence>
<dbReference type="InterPro" id="IPR027417">
    <property type="entry name" value="P-loop_NTPase"/>
</dbReference>
<protein>
    <recommendedName>
        <fullName evidence="7">AAA+ ATPase domain-containing protein</fullName>
    </recommendedName>
</protein>
<dbReference type="InterPro" id="IPR055278">
    <property type="entry name" value="CDC48c"/>
</dbReference>
<feature type="region of interest" description="Disordered" evidence="6">
    <location>
        <begin position="1"/>
        <end position="20"/>
    </location>
</feature>
<comment type="similarity">
    <text evidence="2">Belongs to the AAA ATPase family.</text>
</comment>
<dbReference type="SMART" id="SM00382">
    <property type="entry name" value="AAA"/>
    <property type="match status" value="2"/>
</dbReference>
<keyword evidence="4" id="KW-0547">Nucleotide-binding</keyword>
<dbReference type="InterPro" id="IPR041569">
    <property type="entry name" value="AAA_lid_3"/>
</dbReference>
<dbReference type="PROSITE" id="PS00674">
    <property type="entry name" value="AAA"/>
    <property type="match status" value="2"/>
</dbReference>
<dbReference type="FunFam" id="1.10.8.60:FF:000109">
    <property type="entry name" value="Cell division control protein 48 homolog C"/>
    <property type="match status" value="1"/>
</dbReference>
<dbReference type="GO" id="GO:0016887">
    <property type="term" value="F:ATP hydrolysis activity"/>
    <property type="evidence" value="ECO:0007669"/>
    <property type="project" value="InterPro"/>
</dbReference>
<feature type="domain" description="AAA+ ATPase" evidence="7">
    <location>
        <begin position="280"/>
        <end position="436"/>
    </location>
</feature>
<evidence type="ECO:0000259" key="7">
    <source>
        <dbReference type="SMART" id="SM00382"/>
    </source>
</evidence>
<feature type="compositionally biased region" description="Low complexity" evidence="6">
    <location>
        <begin position="85"/>
        <end position="99"/>
    </location>
</feature>
<dbReference type="EMBL" id="JADCNM010000005">
    <property type="protein sequence ID" value="KAG0483700.1"/>
    <property type="molecule type" value="Genomic_DNA"/>
</dbReference>
<dbReference type="PANTHER" id="PTHR48470:SF1">
    <property type="entry name" value="CELL DIVISION CONTROL PROTEIN 48 C ISOFORM 1"/>
    <property type="match status" value="1"/>
</dbReference>
<reference evidence="8 9" key="1">
    <citation type="journal article" date="2020" name="Nat. Food">
        <title>A phased Vanilla planifolia genome enables genetic improvement of flavour and production.</title>
        <authorList>
            <person name="Hasing T."/>
            <person name="Tang H."/>
            <person name="Brym M."/>
            <person name="Khazi F."/>
            <person name="Huang T."/>
            <person name="Chambers A.H."/>
        </authorList>
    </citation>
    <scope>NUCLEOTIDE SEQUENCE [LARGE SCALE GENOMIC DNA]</scope>
    <source>
        <tissue evidence="8">Leaf</tissue>
    </source>
</reference>
<dbReference type="OrthoDB" id="27435at2759"/>
<dbReference type="GO" id="GO:0005524">
    <property type="term" value="F:ATP binding"/>
    <property type="evidence" value="ECO:0007669"/>
    <property type="project" value="UniProtKB-KW"/>
</dbReference>
<evidence type="ECO:0000313" key="8">
    <source>
        <dbReference type="EMBL" id="KAG0483700.1"/>
    </source>
</evidence>
<dbReference type="FunFam" id="3.40.50.300:FF:000567">
    <property type="entry name" value="ATPase, AAA family protein"/>
    <property type="match status" value="1"/>
</dbReference>
<dbReference type="PRINTS" id="PR00830">
    <property type="entry name" value="ENDOLAPTASE"/>
</dbReference>
<feature type="domain" description="AAA+ ATPase" evidence="7">
    <location>
        <begin position="585"/>
        <end position="721"/>
    </location>
</feature>
<dbReference type="InterPro" id="IPR003960">
    <property type="entry name" value="ATPase_AAA_CS"/>
</dbReference>
<dbReference type="FunFam" id="3.40.50.300:FF:000365">
    <property type="entry name" value="Ribosome biogenesis ATPase RIX7"/>
    <property type="match status" value="1"/>
</dbReference>
<dbReference type="Pfam" id="PF00004">
    <property type="entry name" value="AAA"/>
    <property type="match status" value="2"/>
</dbReference>
<keyword evidence="5" id="KW-0067">ATP-binding</keyword>
<dbReference type="InterPro" id="IPR003593">
    <property type="entry name" value="AAA+_ATPase"/>
</dbReference>
<dbReference type="Pfam" id="PF17862">
    <property type="entry name" value="AAA_lid_3"/>
    <property type="match status" value="1"/>
</dbReference>
<comment type="subcellular location">
    <subcellularLocation>
        <location evidence="1">Cytoplasm</location>
    </subcellularLocation>
</comment>
<dbReference type="GO" id="GO:0005737">
    <property type="term" value="C:cytoplasm"/>
    <property type="evidence" value="ECO:0007669"/>
    <property type="project" value="UniProtKB-SubCell"/>
</dbReference>
<dbReference type="Proteomes" id="UP000639772">
    <property type="component" value="Unassembled WGS sequence"/>
</dbReference>
<evidence type="ECO:0000256" key="1">
    <source>
        <dbReference type="ARBA" id="ARBA00004496"/>
    </source>
</evidence>